<reference evidence="1 2" key="2">
    <citation type="journal article" date="2022" name="Mol. Ecol. Resour.">
        <title>The genomes of chicory, endive, great burdock and yacon provide insights into Asteraceae paleo-polyploidization history and plant inulin production.</title>
        <authorList>
            <person name="Fan W."/>
            <person name="Wang S."/>
            <person name="Wang H."/>
            <person name="Wang A."/>
            <person name="Jiang F."/>
            <person name="Liu H."/>
            <person name="Zhao H."/>
            <person name="Xu D."/>
            <person name="Zhang Y."/>
        </authorList>
    </citation>
    <scope>NUCLEOTIDE SEQUENCE [LARGE SCALE GENOMIC DNA]</scope>
    <source>
        <strain evidence="2">cv. Niubang</strain>
    </source>
</reference>
<accession>A0ACB9AD15</accession>
<organism evidence="1 2">
    <name type="scientific">Arctium lappa</name>
    <name type="common">Greater burdock</name>
    <name type="synonym">Lappa major</name>
    <dbReference type="NCBI Taxonomy" id="4217"/>
    <lineage>
        <taxon>Eukaryota</taxon>
        <taxon>Viridiplantae</taxon>
        <taxon>Streptophyta</taxon>
        <taxon>Embryophyta</taxon>
        <taxon>Tracheophyta</taxon>
        <taxon>Spermatophyta</taxon>
        <taxon>Magnoliopsida</taxon>
        <taxon>eudicotyledons</taxon>
        <taxon>Gunneridae</taxon>
        <taxon>Pentapetalae</taxon>
        <taxon>asterids</taxon>
        <taxon>campanulids</taxon>
        <taxon>Asterales</taxon>
        <taxon>Asteraceae</taxon>
        <taxon>Carduoideae</taxon>
        <taxon>Cardueae</taxon>
        <taxon>Arctiinae</taxon>
        <taxon>Arctium</taxon>
    </lineage>
</organism>
<protein>
    <submittedName>
        <fullName evidence="1">Uncharacterized protein</fullName>
    </submittedName>
</protein>
<sequence>MYCAGEKRRLWFVDSIWAFFFHCITIYESKVSTQPNLWLLVITITFVCLLAMVCNSFLVAQKRKCVDLENHQEFDHQFATCLQVMELPWEIPLNFNLYN</sequence>
<keyword evidence="2" id="KW-1185">Reference proteome</keyword>
<evidence type="ECO:0000313" key="2">
    <source>
        <dbReference type="Proteomes" id="UP001055879"/>
    </source>
</evidence>
<comment type="caution">
    <text evidence="1">The sequence shown here is derived from an EMBL/GenBank/DDBJ whole genome shotgun (WGS) entry which is preliminary data.</text>
</comment>
<gene>
    <name evidence="1" type="ORF">L6452_26253</name>
</gene>
<evidence type="ECO:0000313" key="1">
    <source>
        <dbReference type="EMBL" id="KAI3707626.1"/>
    </source>
</evidence>
<proteinExistence type="predicted"/>
<reference evidence="2" key="1">
    <citation type="journal article" date="2022" name="Mol. Ecol. Resour.">
        <title>The genomes of chicory, endive, great burdock and yacon provide insights into Asteraceae palaeo-polyploidization history and plant inulin production.</title>
        <authorList>
            <person name="Fan W."/>
            <person name="Wang S."/>
            <person name="Wang H."/>
            <person name="Wang A."/>
            <person name="Jiang F."/>
            <person name="Liu H."/>
            <person name="Zhao H."/>
            <person name="Xu D."/>
            <person name="Zhang Y."/>
        </authorList>
    </citation>
    <scope>NUCLEOTIDE SEQUENCE [LARGE SCALE GENOMIC DNA]</scope>
    <source>
        <strain evidence="2">cv. Niubang</strain>
    </source>
</reference>
<name>A0ACB9AD15_ARCLA</name>
<dbReference type="EMBL" id="CM042054">
    <property type="protein sequence ID" value="KAI3707626.1"/>
    <property type="molecule type" value="Genomic_DNA"/>
</dbReference>
<dbReference type="Proteomes" id="UP001055879">
    <property type="component" value="Linkage Group LG08"/>
</dbReference>